<evidence type="ECO:0000313" key="2">
    <source>
        <dbReference type="EMBL" id="KAF2136942.1"/>
    </source>
</evidence>
<feature type="compositionally biased region" description="Low complexity" evidence="1">
    <location>
        <begin position="218"/>
        <end position="233"/>
    </location>
</feature>
<dbReference type="RefSeq" id="XP_033392660.1">
    <property type="nucleotide sequence ID" value="XM_033545384.1"/>
</dbReference>
<dbReference type="GeneID" id="54302890"/>
<keyword evidence="3" id="KW-1185">Reference proteome</keyword>
<feature type="region of interest" description="Disordered" evidence="1">
    <location>
        <begin position="218"/>
        <end position="262"/>
    </location>
</feature>
<proteinExistence type="predicted"/>
<gene>
    <name evidence="2" type="ORF">K452DRAFT_341845</name>
</gene>
<dbReference type="AlphaFoldDB" id="A0A6A6AYD5"/>
<reference evidence="2" key="1">
    <citation type="journal article" date="2020" name="Stud. Mycol.">
        <title>101 Dothideomycetes genomes: a test case for predicting lifestyles and emergence of pathogens.</title>
        <authorList>
            <person name="Haridas S."/>
            <person name="Albert R."/>
            <person name="Binder M."/>
            <person name="Bloem J."/>
            <person name="Labutti K."/>
            <person name="Salamov A."/>
            <person name="Andreopoulos B."/>
            <person name="Baker S."/>
            <person name="Barry K."/>
            <person name="Bills G."/>
            <person name="Bluhm B."/>
            <person name="Cannon C."/>
            <person name="Castanera R."/>
            <person name="Culley D."/>
            <person name="Daum C."/>
            <person name="Ezra D."/>
            <person name="Gonzalez J."/>
            <person name="Henrissat B."/>
            <person name="Kuo A."/>
            <person name="Liang C."/>
            <person name="Lipzen A."/>
            <person name="Lutzoni F."/>
            <person name="Magnuson J."/>
            <person name="Mondo S."/>
            <person name="Nolan M."/>
            <person name="Ohm R."/>
            <person name="Pangilinan J."/>
            <person name="Park H.-J."/>
            <person name="Ramirez L."/>
            <person name="Alfaro M."/>
            <person name="Sun H."/>
            <person name="Tritt A."/>
            <person name="Yoshinaga Y."/>
            <person name="Zwiers L.-H."/>
            <person name="Turgeon B."/>
            <person name="Goodwin S."/>
            <person name="Spatafora J."/>
            <person name="Crous P."/>
            <person name="Grigoriev I."/>
        </authorList>
    </citation>
    <scope>NUCLEOTIDE SEQUENCE</scope>
    <source>
        <strain evidence="2">CBS 121167</strain>
    </source>
</reference>
<dbReference type="Proteomes" id="UP000799438">
    <property type="component" value="Unassembled WGS sequence"/>
</dbReference>
<protein>
    <submittedName>
        <fullName evidence="2">Uncharacterized protein</fullName>
    </submittedName>
</protein>
<name>A0A6A6AYD5_9PEZI</name>
<organism evidence="2 3">
    <name type="scientific">Aplosporella prunicola CBS 121167</name>
    <dbReference type="NCBI Taxonomy" id="1176127"/>
    <lineage>
        <taxon>Eukaryota</taxon>
        <taxon>Fungi</taxon>
        <taxon>Dikarya</taxon>
        <taxon>Ascomycota</taxon>
        <taxon>Pezizomycotina</taxon>
        <taxon>Dothideomycetes</taxon>
        <taxon>Dothideomycetes incertae sedis</taxon>
        <taxon>Botryosphaeriales</taxon>
        <taxon>Aplosporellaceae</taxon>
        <taxon>Aplosporella</taxon>
    </lineage>
</organism>
<dbReference type="EMBL" id="ML995509">
    <property type="protein sequence ID" value="KAF2136942.1"/>
    <property type="molecule type" value="Genomic_DNA"/>
</dbReference>
<sequence length="286" mass="30605">MSGGQPLRDRGNIEDRIKASWGCTLKETFDELEKTRGQGLFDQIKFRHLKLLISYAEGTPGAFLKAMERLDEAARAREAQRVHRRHRRQNPADLLSQDIETAVLRLNARPPPPPSLLAALSAPSDPARIETAPALPSPSVSNPAMRRVRISVPPSRVAALHAQRLTAAAAVTASVPPAPAQTPRRVAPVVPAVPALPVLRLPYRLFSRGAAAAAAATTTTTTAAAATPVPTAAGHKRTAEEALTGSGSEGESGEGNRREDGDLMMNDIYASSTSHLRVMSLYRNTE</sequence>
<accession>A0A6A6AYD5</accession>
<evidence type="ECO:0000256" key="1">
    <source>
        <dbReference type="SAM" id="MobiDB-lite"/>
    </source>
</evidence>
<evidence type="ECO:0000313" key="3">
    <source>
        <dbReference type="Proteomes" id="UP000799438"/>
    </source>
</evidence>